<evidence type="ECO:0000259" key="5">
    <source>
        <dbReference type="PROSITE" id="PS50931"/>
    </source>
</evidence>
<dbReference type="SUPFAM" id="SSF53850">
    <property type="entry name" value="Periplasmic binding protein-like II"/>
    <property type="match status" value="1"/>
</dbReference>
<evidence type="ECO:0000256" key="4">
    <source>
        <dbReference type="ARBA" id="ARBA00023163"/>
    </source>
</evidence>
<dbReference type="SUPFAM" id="SSF46785">
    <property type="entry name" value="Winged helix' DNA-binding domain"/>
    <property type="match status" value="1"/>
</dbReference>
<proteinExistence type="inferred from homology"/>
<dbReference type="PANTHER" id="PTHR30537">
    <property type="entry name" value="HTH-TYPE TRANSCRIPTIONAL REGULATOR"/>
    <property type="match status" value="1"/>
</dbReference>
<dbReference type="InterPro" id="IPR036390">
    <property type="entry name" value="WH_DNA-bd_sf"/>
</dbReference>
<gene>
    <name evidence="6" type="ORF">V0R50_05380</name>
</gene>
<dbReference type="CDD" id="cd08472">
    <property type="entry name" value="PBP2_CrgA_like_3"/>
    <property type="match status" value="1"/>
</dbReference>
<organism evidence="6 7">
    <name type="scientific">Pseudomonas ulcerans</name>
    <dbReference type="NCBI Taxonomy" id="3115852"/>
    <lineage>
        <taxon>Bacteria</taxon>
        <taxon>Pseudomonadati</taxon>
        <taxon>Pseudomonadota</taxon>
        <taxon>Gammaproteobacteria</taxon>
        <taxon>Pseudomonadales</taxon>
        <taxon>Pseudomonadaceae</taxon>
        <taxon>Pseudomonas</taxon>
    </lineage>
</organism>
<keyword evidence="4" id="KW-0804">Transcription</keyword>
<evidence type="ECO:0000313" key="7">
    <source>
        <dbReference type="Proteomes" id="UP001335100"/>
    </source>
</evidence>
<feature type="domain" description="HTH lysR-type" evidence="5">
    <location>
        <begin position="2"/>
        <end position="59"/>
    </location>
</feature>
<evidence type="ECO:0000256" key="3">
    <source>
        <dbReference type="ARBA" id="ARBA00023125"/>
    </source>
</evidence>
<dbReference type="Gene3D" id="3.40.190.290">
    <property type="match status" value="1"/>
</dbReference>
<keyword evidence="3" id="KW-0238">DNA-binding</keyword>
<protein>
    <submittedName>
        <fullName evidence="6">LysR family transcriptional regulator</fullName>
    </submittedName>
</protein>
<evidence type="ECO:0000313" key="6">
    <source>
        <dbReference type="EMBL" id="MEE1932646.1"/>
    </source>
</evidence>
<dbReference type="PROSITE" id="PS50931">
    <property type="entry name" value="HTH_LYSR"/>
    <property type="match status" value="1"/>
</dbReference>
<evidence type="ECO:0000256" key="1">
    <source>
        <dbReference type="ARBA" id="ARBA00009437"/>
    </source>
</evidence>
<dbReference type="InterPro" id="IPR005119">
    <property type="entry name" value="LysR_subst-bd"/>
</dbReference>
<dbReference type="PANTHER" id="PTHR30537:SF72">
    <property type="entry name" value="LYSR FAMILY TRANSCRIPTIONAL REGULATOR"/>
    <property type="match status" value="1"/>
</dbReference>
<dbReference type="InterPro" id="IPR058163">
    <property type="entry name" value="LysR-type_TF_proteobact-type"/>
</dbReference>
<dbReference type="PRINTS" id="PR00039">
    <property type="entry name" value="HTHLYSR"/>
</dbReference>
<reference evidence="6 7" key="1">
    <citation type="submission" date="2024-01" db="EMBL/GenBank/DDBJ databases">
        <title>Unpublished Manusciprt.</title>
        <authorList>
            <person name="Duman M."/>
            <person name="Valdes E.G."/>
            <person name="Ajmi N."/>
            <person name="Altun S."/>
            <person name="Saticioglu I.B."/>
        </authorList>
    </citation>
    <scope>NUCLEOTIDE SEQUENCE [LARGE SCALE GENOMIC DNA]</scope>
    <source>
        <strain evidence="6 7">148P</strain>
    </source>
</reference>
<dbReference type="InterPro" id="IPR000847">
    <property type="entry name" value="LysR_HTH_N"/>
</dbReference>
<dbReference type="InterPro" id="IPR036388">
    <property type="entry name" value="WH-like_DNA-bd_sf"/>
</dbReference>
<keyword evidence="2" id="KW-0805">Transcription regulation</keyword>
<evidence type="ECO:0000256" key="2">
    <source>
        <dbReference type="ARBA" id="ARBA00023015"/>
    </source>
</evidence>
<accession>A0ABU7HM84</accession>
<comment type="caution">
    <text evidence="6">The sequence shown here is derived from an EMBL/GenBank/DDBJ whole genome shotgun (WGS) entry which is preliminary data.</text>
</comment>
<dbReference type="Pfam" id="PF00126">
    <property type="entry name" value="HTH_1"/>
    <property type="match status" value="1"/>
</dbReference>
<comment type="similarity">
    <text evidence="1">Belongs to the LysR transcriptional regulatory family.</text>
</comment>
<dbReference type="Proteomes" id="UP001335100">
    <property type="component" value="Unassembled WGS sequence"/>
</dbReference>
<dbReference type="EMBL" id="JAZDQJ010000003">
    <property type="protein sequence ID" value="MEE1932646.1"/>
    <property type="molecule type" value="Genomic_DNA"/>
</dbReference>
<dbReference type="Gene3D" id="1.10.10.10">
    <property type="entry name" value="Winged helix-like DNA-binding domain superfamily/Winged helix DNA-binding domain"/>
    <property type="match status" value="1"/>
</dbReference>
<sequence length="305" mass="33850">MLKPELLRTFIRVNELASFTLAAEQLGLPRSTVSEQIRSLENQLGARLFNRSTRRVQATQDGLQLYERSKELLSRLEEIEGLFRADPGAVSGCLRVDLPTRMARRIILPRLPEFLALYPGLSLEVSCTDRQVDLLREGFDCVLRIGTLSDLAVVARPLGQLAMVNCASPAYLERHGTPATLADLADHHLVHYVQTLGNRSSGFEYQDEGLTRFVEMGGAITANNTDAYESAALAGLGIIQVPCIGVRDYLASGRLRAFLPEYLPQAMPISLLYARQRYLPPRVRLFMDWLTQLLAAQLDPAAGRG</sequence>
<keyword evidence="7" id="KW-1185">Reference proteome</keyword>
<dbReference type="RefSeq" id="WP_330073556.1">
    <property type="nucleotide sequence ID" value="NZ_JAZDQJ010000003.1"/>
</dbReference>
<name>A0ABU7HM84_9PSED</name>
<dbReference type="Pfam" id="PF03466">
    <property type="entry name" value="LysR_substrate"/>
    <property type="match status" value="1"/>
</dbReference>